<dbReference type="GO" id="GO:0004088">
    <property type="term" value="F:carbamoyl-phosphate synthase (glutamine-hydrolyzing) activity"/>
    <property type="evidence" value="ECO:0007669"/>
    <property type="project" value="UniProtKB-EC"/>
</dbReference>
<dbReference type="InterPro" id="IPR011607">
    <property type="entry name" value="MGS-like_dom"/>
</dbReference>
<dbReference type="GO" id="GO:0005737">
    <property type="term" value="C:cytoplasm"/>
    <property type="evidence" value="ECO:0007669"/>
    <property type="project" value="TreeGrafter"/>
</dbReference>
<dbReference type="EC" id="6.3.5.5" evidence="5"/>
<dbReference type="AlphaFoldDB" id="A0A645FMJ5"/>
<dbReference type="EMBL" id="VSSQ01061882">
    <property type="protein sequence ID" value="MPN15170.1"/>
    <property type="molecule type" value="Genomic_DNA"/>
</dbReference>
<dbReference type="SMART" id="SM00851">
    <property type="entry name" value="MGS"/>
    <property type="match status" value="1"/>
</dbReference>
<dbReference type="GO" id="GO:0005524">
    <property type="term" value="F:ATP binding"/>
    <property type="evidence" value="ECO:0007669"/>
    <property type="project" value="UniProtKB-KW"/>
</dbReference>
<dbReference type="GO" id="GO:0006541">
    <property type="term" value="P:glutamine metabolic process"/>
    <property type="evidence" value="ECO:0007669"/>
    <property type="project" value="TreeGrafter"/>
</dbReference>
<name>A0A645FMJ5_9ZZZZ</name>
<keyword evidence="3" id="KW-0067">ATP-binding</keyword>
<evidence type="ECO:0000256" key="2">
    <source>
        <dbReference type="ARBA" id="ARBA00022741"/>
    </source>
</evidence>
<keyword evidence="2" id="KW-0547">Nucleotide-binding</keyword>
<dbReference type="PANTHER" id="PTHR11405:SF53">
    <property type="entry name" value="CARBAMOYL-PHOSPHATE SYNTHASE [AMMONIA], MITOCHONDRIAL"/>
    <property type="match status" value="1"/>
</dbReference>
<dbReference type="CDD" id="cd01423">
    <property type="entry name" value="MGS_CPS_I_III"/>
    <property type="match status" value="1"/>
</dbReference>
<evidence type="ECO:0000256" key="3">
    <source>
        <dbReference type="ARBA" id="ARBA00022840"/>
    </source>
</evidence>
<evidence type="ECO:0000256" key="1">
    <source>
        <dbReference type="ARBA" id="ARBA00022598"/>
    </source>
</evidence>
<sequence>MGCIGEDFSDAILKSMLSVGYKVPQKGILISSGEVKSKVDLLEACKLLDEKGYDLYASHGTQKFLEENGVKATDVNWPDEDGGNNIRQMIIDKRFDLIINIPKNVTKRELTNGYIIRRGAVDFNIPLITNARLASAFITAFCNMDQEDIEIRSWNEY</sequence>
<dbReference type="SUPFAM" id="SSF52335">
    <property type="entry name" value="Methylglyoxal synthase-like"/>
    <property type="match status" value="1"/>
</dbReference>
<evidence type="ECO:0000259" key="4">
    <source>
        <dbReference type="PROSITE" id="PS51855"/>
    </source>
</evidence>
<gene>
    <name evidence="5" type="primary">carB_50</name>
    <name evidence="5" type="ORF">SDC9_162499</name>
</gene>
<comment type="caution">
    <text evidence="5">The sequence shown here is derived from an EMBL/GenBank/DDBJ whole genome shotgun (WGS) entry which is preliminary data.</text>
</comment>
<dbReference type="InterPro" id="IPR036914">
    <property type="entry name" value="MGS-like_dom_sf"/>
</dbReference>
<proteinExistence type="predicted"/>
<reference evidence="5" key="1">
    <citation type="submission" date="2019-08" db="EMBL/GenBank/DDBJ databases">
        <authorList>
            <person name="Kucharzyk K."/>
            <person name="Murdoch R.W."/>
            <person name="Higgins S."/>
            <person name="Loffler F."/>
        </authorList>
    </citation>
    <scope>NUCLEOTIDE SEQUENCE</scope>
</reference>
<dbReference type="PANTHER" id="PTHR11405">
    <property type="entry name" value="CARBAMOYLTRANSFERASE FAMILY MEMBER"/>
    <property type="match status" value="1"/>
</dbReference>
<accession>A0A645FMJ5</accession>
<dbReference type="PROSITE" id="PS51855">
    <property type="entry name" value="MGS"/>
    <property type="match status" value="1"/>
</dbReference>
<feature type="domain" description="MGS-like" evidence="4">
    <location>
        <begin position="21"/>
        <end position="157"/>
    </location>
</feature>
<protein>
    <submittedName>
        <fullName evidence="5">Carbamoyl-phosphate synthase large chain</fullName>
        <ecNumber evidence="5">6.3.5.5</ecNumber>
    </submittedName>
</protein>
<dbReference type="Pfam" id="PF02142">
    <property type="entry name" value="MGS"/>
    <property type="match status" value="1"/>
</dbReference>
<dbReference type="Gene3D" id="3.40.50.1380">
    <property type="entry name" value="Methylglyoxal synthase-like domain"/>
    <property type="match status" value="1"/>
</dbReference>
<evidence type="ECO:0000313" key="5">
    <source>
        <dbReference type="EMBL" id="MPN15170.1"/>
    </source>
</evidence>
<organism evidence="5">
    <name type="scientific">bioreactor metagenome</name>
    <dbReference type="NCBI Taxonomy" id="1076179"/>
    <lineage>
        <taxon>unclassified sequences</taxon>
        <taxon>metagenomes</taxon>
        <taxon>ecological metagenomes</taxon>
    </lineage>
</organism>
<keyword evidence="1 5" id="KW-0436">Ligase</keyword>